<gene>
    <name evidence="1" type="ORF">B7R21_19565</name>
</gene>
<evidence type="ECO:0000313" key="2">
    <source>
        <dbReference type="Proteomes" id="UP000256709"/>
    </source>
</evidence>
<dbReference type="AlphaFoldDB" id="A0A3E0VA40"/>
<protein>
    <recommendedName>
        <fullName evidence="3">DUF4265 domain-containing protein</fullName>
    </recommendedName>
</protein>
<evidence type="ECO:0008006" key="3">
    <source>
        <dbReference type="Google" id="ProtNLM"/>
    </source>
</evidence>
<dbReference type="Proteomes" id="UP000256709">
    <property type="component" value="Unassembled WGS sequence"/>
</dbReference>
<organism evidence="1 2">
    <name type="scientific">Subtercola boreus</name>
    <dbReference type="NCBI Taxonomy" id="120213"/>
    <lineage>
        <taxon>Bacteria</taxon>
        <taxon>Bacillati</taxon>
        <taxon>Actinomycetota</taxon>
        <taxon>Actinomycetes</taxon>
        <taxon>Micrococcales</taxon>
        <taxon>Microbacteriaceae</taxon>
        <taxon>Subtercola</taxon>
    </lineage>
</organism>
<name>A0A3E0VA40_9MICO</name>
<dbReference type="InterPro" id="IPR025361">
    <property type="entry name" value="DUF4265"/>
</dbReference>
<dbReference type="EMBL" id="NBXA01000095">
    <property type="protein sequence ID" value="RFA06569.1"/>
    <property type="molecule type" value="Genomic_DNA"/>
</dbReference>
<evidence type="ECO:0000313" key="1">
    <source>
        <dbReference type="EMBL" id="RFA06569.1"/>
    </source>
</evidence>
<proteinExistence type="predicted"/>
<dbReference type="Pfam" id="PF14085">
    <property type="entry name" value="DUF4265"/>
    <property type="match status" value="1"/>
</dbReference>
<dbReference type="OrthoDB" id="4932966at2"/>
<accession>A0A3E0VA40</accession>
<reference evidence="1 2" key="1">
    <citation type="submission" date="2017-04" db="EMBL/GenBank/DDBJ databases">
        <title>Comparative genome analysis of Subtercola boreus.</title>
        <authorList>
            <person name="Cho Y.-J."/>
            <person name="Cho A."/>
            <person name="Kim O.-S."/>
            <person name="Lee J.-I."/>
        </authorList>
    </citation>
    <scope>NUCLEOTIDE SEQUENCE [LARGE SCALE GENOMIC DNA]</scope>
    <source>
        <strain evidence="1 2">P27444</strain>
    </source>
</reference>
<sequence>MDSYKQHPSLVATWNGEDLDPLPESAESTLTVWLPLPPDDGPQTWEGMNAVPVEDGIVELRAVPAYTYGVNFGDHLSTLESAEGPLVCTGIVRKSGQATFRICLPEARTEPWRTVAVRYAQTGCLVDVISERLIALSCSDTAAPAISQSLASDEKAGAFVYENG</sequence>
<comment type="caution">
    <text evidence="1">The sequence shown here is derived from an EMBL/GenBank/DDBJ whole genome shotgun (WGS) entry which is preliminary data.</text>
</comment>
<dbReference type="RefSeq" id="WP_116284934.1">
    <property type="nucleotide sequence ID" value="NZ_NBXA01000095.1"/>
</dbReference>